<reference evidence="5" key="1">
    <citation type="submission" date="2022-08" db="UniProtKB">
        <authorList>
            <consortium name="EnsemblMetazoa"/>
        </authorList>
    </citation>
    <scope>IDENTIFICATION</scope>
    <source>
        <strain evidence="5">05x7-T-G4-1.051#20</strain>
    </source>
</reference>
<dbReference type="Gene3D" id="3.40.1090.10">
    <property type="entry name" value="Cytosolic phospholipase A2 catalytic domain"/>
    <property type="match status" value="2"/>
</dbReference>
<dbReference type="GO" id="GO:0005509">
    <property type="term" value="F:calcium ion binding"/>
    <property type="evidence" value="ECO:0007669"/>
    <property type="project" value="InterPro"/>
</dbReference>
<protein>
    <recommendedName>
        <fullName evidence="7">PNPLA domain-containing protein</fullName>
    </recommendedName>
</protein>
<dbReference type="Proteomes" id="UP000005408">
    <property type="component" value="Unassembled WGS sequence"/>
</dbReference>
<dbReference type="InterPro" id="IPR011992">
    <property type="entry name" value="EF-hand-dom_pair"/>
</dbReference>
<dbReference type="EnsemblMetazoa" id="G32292.1">
    <property type="protein sequence ID" value="G32292.1:cds"/>
    <property type="gene ID" value="G32292"/>
</dbReference>
<dbReference type="SUPFAM" id="SSF52151">
    <property type="entry name" value="FabD/lysophospholipase-like"/>
    <property type="match status" value="1"/>
</dbReference>
<dbReference type="CDD" id="cd07207">
    <property type="entry name" value="Pat_ExoU_VipD_like"/>
    <property type="match status" value="1"/>
</dbReference>
<organism evidence="5 6">
    <name type="scientific">Magallana gigas</name>
    <name type="common">Pacific oyster</name>
    <name type="synonym">Crassostrea gigas</name>
    <dbReference type="NCBI Taxonomy" id="29159"/>
    <lineage>
        <taxon>Eukaryota</taxon>
        <taxon>Metazoa</taxon>
        <taxon>Spiralia</taxon>
        <taxon>Lophotrochozoa</taxon>
        <taxon>Mollusca</taxon>
        <taxon>Bivalvia</taxon>
        <taxon>Autobranchia</taxon>
        <taxon>Pteriomorphia</taxon>
        <taxon>Ostreida</taxon>
        <taxon>Ostreoidea</taxon>
        <taxon>Ostreidae</taxon>
        <taxon>Magallana</taxon>
    </lineage>
</organism>
<dbReference type="InterPro" id="IPR002641">
    <property type="entry name" value="PNPLA_dom"/>
</dbReference>
<evidence type="ECO:0000256" key="1">
    <source>
        <dbReference type="ARBA" id="ARBA00023098"/>
    </source>
</evidence>
<keyword evidence="6" id="KW-1185">Reference proteome</keyword>
<evidence type="ECO:0000313" key="6">
    <source>
        <dbReference type="Proteomes" id="UP000005408"/>
    </source>
</evidence>
<evidence type="ECO:0000313" key="5">
    <source>
        <dbReference type="EnsemblMetazoa" id="G32292.1:cds"/>
    </source>
</evidence>
<dbReference type="GO" id="GO:0016042">
    <property type="term" value="P:lipid catabolic process"/>
    <property type="evidence" value="ECO:0007669"/>
    <property type="project" value="UniProtKB-UniRule"/>
</dbReference>
<feature type="short sequence motif" description="DGA/G" evidence="2">
    <location>
        <begin position="260"/>
        <end position="262"/>
    </location>
</feature>
<dbReference type="SMART" id="SM00054">
    <property type="entry name" value="EFh"/>
    <property type="match status" value="1"/>
</dbReference>
<keyword evidence="2" id="KW-0442">Lipid degradation</keyword>
<accession>A0A8W8MC16</accession>
<sequence length="508" mass="58061">MGNVFGKKIETDPGDIQYKEILEARKRYLDEQFIQDVEDELEKATPDDTGNTGVNRKSPSILNEIEIKAMSINPKDHSYPFENLVFEGGGAKGYAYSGAIKALEELGLVSQIRRFAGVSAGAMTASLLAVGYDLEEFQDIMGQDLSSIVLDAKCGILSLLPNLLTRYGWHPGNRFYNWLGQLLEKKMGNKDVTFDEHYRKTGRELCIIVSNVNLMREEYCHVKTTPSMSIRTAVRMSMALPGLFQPTHYTYNGETNAYVDGGLICNYPIHCYDGWWLSMDSKDSFLEKLKPLDDLQNLLDQRQRFVLDQKDPAKTLGFVLYADSETDMFRFMCEKRIGVQLDPIPNTKLGKIKLKQKMDQEKAKREDRRVVMAVDEFLKEEFSTTSSEILFGKDCTVQNAFDLLERDKSGEIDFRELLNFMHGTGVQLIERFLGYQRKNVDGFFDFFGTIQSAFKTNVQRAFVTQGYKSTMTFLKYFAAKEELLKNADESLQKRIQSKSSTLEYEVKD</sequence>
<keyword evidence="2" id="KW-0378">Hydrolase</keyword>
<dbReference type="PANTHER" id="PTHR46394:SF1">
    <property type="entry name" value="PNPLA DOMAIN-CONTAINING PROTEIN"/>
    <property type="match status" value="1"/>
</dbReference>
<dbReference type="GO" id="GO:0016787">
    <property type="term" value="F:hydrolase activity"/>
    <property type="evidence" value="ECO:0007669"/>
    <property type="project" value="UniProtKB-UniRule"/>
</dbReference>
<dbReference type="InterPro" id="IPR052580">
    <property type="entry name" value="Lipid_Hydrolase"/>
</dbReference>
<evidence type="ECO:0000259" key="3">
    <source>
        <dbReference type="PROSITE" id="PS50222"/>
    </source>
</evidence>
<dbReference type="PROSITE" id="PS50222">
    <property type="entry name" value="EF_HAND_2"/>
    <property type="match status" value="1"/>
</dbReference>
<feature type="domain" description="PNPLA" evidence="4">
    <location>
        <begin position="84"/>
        <end position="273"/>
    </location>
</feature>
<dbReference type="InterPro" id="IPR002048">
    <property type="entry name" value="EF_hand_dom"/>
</dbReference>
<name>A0A8W8MC16_MAGGI</name>
<feature type="active site" description="Nucleophile" evidence="2">
    <location>
        <position position="119"/>
    </location>
</feature>
<dbReference type="PROSITE" id="PS51635">
    <property type="entry name" value="PNPLA"/>
    <property type="match status" value="1"/>
</dbReference>
<keyword evidence="1 2" id="KW-0443">Lipid metabolism</keyword>
<feature type="short sequence motif" description="GXSXG" evidence="2">
    <location>
        <begin position="117"/>
        <end position="121"/>
    </location>
</feature>
<evidence type="ECO:0000256" key="2">
    <source>
        <dbReference type="PROSITE-ProRule" id="PRU01161"/>
    </source>
</evidence>
<feature type="short sequence motif" description="GXGXXG" evidence="2">
    <location>
        <begin position="88"/>
        <end position="93"/>
    </location>
</feature>
<dbReference type="PANTHER" id="PTHR46394">
    <property type="entry name" value="ANNEXIN"/>
    <property type="match status" value="1"/>
</dbReference>
<evidence type="ECO:0000259" key="4">
    <source>
        <dbReference type="PROSITE" id="PS51635"/>
    </source>
</evidence>
<dbReference type="InterPro" id="IPR016035">
    <property type="entry name" value="Acyl_Trfase/lysoPLipase"/>
</dbReference>
<dbReference type="SUPFAM" id="SSF47473">
    <property type="entry name" value="EF-hand"/>
    <property type="match status" value="1"/>
</dbReference>
<feature type="domain" description="EF-hand" evidence="3">
    <location>
        <begin position="397"/>
        <end position="427"/>
    </location>
</feature>
<dbReference type="Pfam" id="PF01734">
    <property type="entry name" value="Patatin"/>
    <property type="match status" value="1"/>
</dbReference>
<dbReference type="AlphaFoldDB" id="A0A8W8MC16"/>
<feature type="active site" description="Proton acceptor" evidence="2">
    <location>
        <position position="260"/>
    </location>
</feature>
<proteinExistence type="predicted"/>
<evidence type="ECO:0008006" key="7">
    <source>
        <dbReference type="Google" id="ProtNLM"/>
    </source>
</evidence>